<proteinExistence type="inferred from homology"/>
<evidence type="ECO:0000259" key="8">
    <source>
        <dbReference type="PROSITE" id="PS50928"/>
    </source>
</evidence>
<dbReference type="OrthoDB" id="9796361at2"/>
<keyword evidence="2 7" id="KW-0813">Transport</keyword>
<reference evidence="9 10" key="1">
    <citation type="submission" date="2015-06" db="EMBL/GenBank/DDBJ databases">
        <title>Draft genome sequence of the purine-degrading Clostridium cylindrosporum HC-1 (DSM 605).</title>
        <authorList>
            <person name="Poehlein A."/>
            <person name="Schiel-Bengelsdorf B."/>
            <person name="Bengelsdorf F."/>
            <person name="Daniel R."/>
            <person name="Duerre P."/>
        </authorList>
    </citation>
    <scope>NUCLEOTIDE SEQUENCE [LARGE SCALE GENOMIC DNA]</scope>
    <source>
        <strain evidence="9 10">DSM 605</strain>
    </source>
</reference>
<keyword evidence="4 7" id="KW-0812">Transmembrane</keyword>
<evidence type="ECO:0000256" key="5">
    <source>
        <dbReference type="ARBA" id="ARBA00022989"/>
    </source>
</evidence>
<organism evidence="9 10">
    <name type="scientific">Clostridium cylindrosporum DSM 605</name>
    <dbReference type="NCBI Taxonomy" id="1121307"/>
    <lineage>
        <taxon>Bacteria</taxon>
        <taxon>Bacillati</taxon>
        <taxon>Bacillota</taxon>
        <taxon>Clostridia</taxon>
        <taxon>Eubacteriales</taxon>
        <taxon>Clostridiaceae</taxon>
        <taxon>Clostridium</taxon>
    </lineage>
</organism>
<dbReference type="STRING" id="1121307.CLCY_1c03910"/>
<feature type="transmembrane region" description="Helical" evidence="7">
    <location>
        <begin position="130"/>
        <end position="149"/>
    </location>
</feature>
<evidence type="ECO:0000256" key="1">
    <source>
        <dbReference type="ARBA" id="ARBA00004651"/>
    </source>
</evidence>
<sequence length="260" mass="28516">MFKNKSLIKTFNFILASATPILLVAIWQILSSKGIINQSIMPAPSIILRNFIEMIKTGELEGHLAISAVRVIKGFTVGASLGIIFGILIGLFKKIDTATTFLIGILRPIPNIAWIPMLILWMGIDEGSKVSVIAIGSFWPILINTIHGIKSTDKKLLEVAYILEKSNIEVLTKIVFPAALPAIFTGVRLGVSTSWMCVVGAEMIAASKGIGYLIMFARELSQPDIMLVGVFSIGFIGLLIDVVLINLQRRVLKWNFEHGR</sequence>
<keyword evidence="10" id="KW-1185">Reference proteome</keyword>
<keyword evidence="5 7" id="KW-1133">Transmembrane helix</keyword>
<feature type="transmembrane region" description="Helical" evidence="7">
    <location>
        <begin position="71"/>
        <end position="92"/>
    </location>
</feature>
<dbReference type="Pfam" id="PF00528">
    <property type="entry name" value="BPD_transp_1"/>
    <property type="match status" value="1"/>
</dbReference>
<feature type="transmembrane region" description="Helical" evidence="7">
    <location>
        <begin position="12"/>
        <end position="30"/>
    </location>
</feature>
<comment type="subcellular location">
    <subcellularLocation>
        <location evidence="1 7">Cell membrane</location>
        <topology evidence="1 7">Multi-pass membrane protein</topology>
    </subcellularLocation>
</comment>
<evidence type="ECO:0000256" key="6">
    <source>
        <dbReference type="ARBA" id="ARBA00023136"/>
    </source>
</evidence>
<feature type="transmembrane region" description="Helical" evidence="7">
    <location>
        <begin position="226"/>
        <end position="247"/>
    </location>
</feature>
<keyword evidence="3" id="KW-1003">Cell membrane</keyword>
<dbReference type="SUPFAM" id="SSF161098">
    <property type="entry name" value="MetI-like"/>
    <property type="match status" value="1"/>
</dbReference>
<dbReference type="GO" id="GO:0042918">
    <property type="term" value="P:alkanesulfonate transmembrane transport"/>
    <property type="evidence" value="ECO:0007669"/>
    <property type="project" value="UniProtKB-ARBA"/>
</dbReference>
<dbReference type="EMBL" id="LFVU01000028">
    <property type="protein sequence ID" value="KMT21157.1"/>
    <property type="molecule type" value="Genomic_DNA"/>
</dbReference>
<dbReference type="Gene3D" id="1.10.3720.10">
    <property type="entry name" value="MetI-like"/>
    <property type="match status" value="1"/>
</dbReference>
<dbReference type="InterPro" id="IPR035906">
    <property type="entry name" value="MetI-like_sf"/>
</dbReference>
<comment type="similarity">
    <text evidence="7">Belongs to the binding-protein-dependent transport system permease family.</text>
</comment>
<dbReference type="AlphaFoldDB" id="A0A0J8D5N8"/>
<dbReference type="CDD" id="cd06261">
    <property type="entry name" value="TM_PBP2"/>
    <property type="match status" value="1"/>
</dbReference>
<evidence type="ECO:0000256" key="4">
    <source>
        <dbReference type="ARBA" id="ARBA00022692"/>
    </source>
</evidence>
<evidence type="ECO:0000256" key="2">
    <source>
        <dbReference type="ARBA" id="ARBA00022448"/>
    </source>
</evidence>
<evidence type="ECO:0000313" key="9">
    <source>
        <dbReference type="EMBL" id="KMT21157.1"/>
    </source>
</evidence>
<accession>A0A0J8D5N8</accession>
<dbReference type="InterPro" id="IPR000515">
    <property type="entry name" value="MetI-like"/>
</dbReference>
<evidence type="ECO:0000256" key="7">
    <source>
        <dbReference type="RuleBase" id="RU363032"/>
    </source>
</evidence>
<name>A0A0J8D5N8_CLOCY</name>
<dbReference type="Proteomes" id="UP000036756">
    <property type="component" value="Unassembled WGS sequence"/>
</dbReference>
<keyword evidence="6 7" id="KW-0472">Membrane</keyword>
<protein>
    <submittedName>
        <fullName evidence="9">Putative aliphatic sulfonates transport permease protein SsuC</fullName>
    </submittedName>
</protein>
<dbReference type="RefSeq" id="WP_048571532.1">
    <property type="nucleotide sequence ID" value="NZ_LFVU01000028.1"/>
</dbReference>
<dbReference type="PATRIC" id="fig|1121307.3.peg.756"/>
<evidence type="ECO:0000313" key="10">
    <source>
        <dbReference type="Proteomes" id="UP000036756"/>
    </source>
</evidence>
<feature type="domain" description="ABC transmembrane type-1" evidence="8">
    <location>
        <begin position="64"/>
        <end position="244"/>
    </location>
</feature>
<dbReference type="PANTHER" id="PTHR30151:SF0">
    <property type="entry name" value="ABC TRANSPORTER PERMEASE PROTEIN MJ0413-RELATED"/>
    <property type="match status" value="1"/>
</dbReference>
<evidence type="ECO:0000256" key="3">
    <source>
        <dbReference type="ARBA" id="ARBA00022475"/>
    </source>
</evidence>
<gene>
    <name evidence="9" type="primary">ssuC</name>
    <name evidence="9" type="ORF">CLCY_1c03910</name>
</gene>
<dbReference type="PROSITE" id="PS50928">
    <property type="entry name" value="ABC_TM1"/>
    <property type="match status" value="1"/>
</dbReference>
<feature type="transmembrane region" description="Helical" evidence="7">
    <location>
        <begin position="104"/>
        <end position="124"/>
    </location>
</feature>
<dbReference type="PANTHER" id="PTHR30151">
    <property type="entry name" value="ALKANE SULFONATE ABC TRANSPORTER-RELATED, MEMBRANE SUBUNIT"/>
    <property type="match status" value="1"/>
</dbReference>
<dbReference type="GO" id="GO:0005886">
    <property type="term" value="C:plasma membrane"/>
    <property type="evidence" value="ECO:0007669"/>
    <property type="project" value="UniProtKB-SubCell"/>
</dbReference>
<comment type="caution">
    <text evidence="9">The sequence shown here is derived from an EMBL/GenBank/DDBJ whole genome shotgun (WGS) entry which is preliminary data.</text>
</comment>
<feature type="transmembrane region" description="Helical" evidence="7">
    <location>
        <begin position="170"/>
        <end position="187"/>
    </location>
</feature>
<dbReference type="FunFam" id="1.10.3720.10:FF:000003">
    <property type="entry name" value="Aliphatic sulfonate ABC transporter permease"/>
    <property type="match status" value="1"/>
</dbReference>